<accession>A0A7V8FNT2</accession>
<evidence type="ECO:0000313" key="5">
    <source>
        <dbReference type="Proteomes" id="UP000461670"/>
    </source>
</evidence>
<comment type="similarity">
    <text evidence="1">Belongs to the thioesterase PaaI family.</text>
</comment>
<dbReference type="EMBL" id="WNDQ01000025">
    <property type="protein sequence ID" value="KAF1021177.1"/>
    <property type="molecule type" value="Genomic_DNA"/>
</dbReference>
<gene>
    <name evidence="4" type="ORF">GAK30_02071</name>
</gene>
<proteinExistence type="inferred from homology"/>
<reference evidence="5" key="1">
    <citation type="journal article" date="2020" name="MBio">
        <title>Horizontal gene transfer to a defensive symbiont with a reduced genome amongst a multipartite beetle microbiome.</title>
        <authorList>
            <person name="Waterworth S.C."/>
            <person name="Florez L.V."/>
            <person name="Rees E.R."/>
            <person name="Hertweck C."/>
            <person name="Kaltenpoth M."/>
            <person name="Kwan J.C."/>
        </authorList>
    </citation>
    <scope>NUCLEOTIDE SEQUENCE [LARGE SCALE GENOMIC DNA]</scope>
</reference>
<dbReference type="CDD" id="cd03443">
    <property type="entry name" value="PaaI_thioesterase"/>
    <property type="match status" value="1"/>
</dbReference>
<dbReference type="Proteomes" id="UP000461670">
    <property type="component" value="Unassembled WGS sequence"/>
</dbReference>
<dbReference type="PANTHER" id="PTHR43240">
    <property type="entry name" value="1,4-DIHYDROXY-2-NAPHTHOYL-COA THIOESTERASE 1"/>
    <property type="match status" value="1"/>
</dbReference>
<organism evidence="4 5">
    <name type="scientific">Paracidovorax wautersii</name>
    <dbReference type="NCBI Taxonomy" id="1177982"/>
    <lineage>
        <taxon>Bacteria</taxon>
        <taxon>Pseudomonadati</taxon>
        <taxon>Pseudomonadota</taxon>
        <taxon>Betaproteobacteria</taxon>
        <taxon>Burkholderiales</taxon>
        <taxon>Comamonadaceae</taxon>
        <taxon>Paracidovorax</taxon>
    </lineage>
</organism>
<dbReference type="Pfam" id="PF03061">
    <property type="entry name" value="4HBT"/>
    <property type="match status" value="1"/>
</dbReference>
<keyword evidence="2" id="KW-0378">Hydrolase</keyword>
<dbReference type="InterPro" id="IPR006683">
    <property type="entry name" value="Thioestr_dom"/>
</dbReference>
<dbReference type="Gene3D" id="3.10.129.10">
    <property type="entry name" value="Hotdog Thioesterase"/>
    <property type="match status" value="1"/>
</dbReference>
<comment type="caution">
    <text evidence="4">The sequence shown here is derived from an EMBL/GenBank/DDBJ whole genome shotgun (WGS) entry which is preliminary data.</text>
</comment>
<name>A0A7V8FNT2_9BURK</name>
<dbReference type="NCBIfam" id="TIGR00369">
    <property type="entry name" value="unchar_dom_1"/>
    <property type="match status" value="1"/>
</dbReference>
<dbReference type="AlphaFoldDB" id="A0A7V8FNT2"/>
<evidence type="ECO:0000313" key="4">
    <source>
        <dbReference type="EMBL" id="KAF1021177.1"/>
    </source>
</evidence>
<dbReference type="PANTHER" id="PTHR43240:SF5">
    <property type="entry name" value="1,4-DIHYDROXY-2-NAPHTHOYL-COA THIOESTERASE 1"/>
    <property type="match status" value="1"/>
</dbReference>
<dbReference type="GO" id="GO:0061522">
    <property type="term" value="F:1,4-dihydroxy-2-naphthoyl-CoA thioesterase activity"/>
    <property type="evidence" value="ECO:0007669"/>
    <property type="project" value="TreeGrafter"/>
</dbReference>
<protein>
    <submittedName>
        <fullName evidence="4">Putative esterase</fullName>
    </submittedName>
</protein>
<evidence type="ECO:0000256" key="2">
    <source>
        <dbReference type="ARBA" id="ARBA00022801"/>
    </source>
</evidence>
<evidence type="ECO:0000256" key="1">
    <source>
        <dbReference type="ARBA" id="ARBA00008324"/>
    </source>
</evidence>
<dbReference type="InterPro" id="IPR029069">
    <property type="entry name" value="HotDog_dom_sf"/>
</dbReference>
<dbReference type="SUPFAM" id="SSF54637">
    <property type="entry name" value="Thioesterase/thiol ester dehydrase-isomerase"/>
    <property type="match status" value="1"/>
</dbReference>
<sequence length="146" mass="15484">MALWQQPVTVELLTQMSADTAVSHLGIEFLEVGDDFLRARMPVDARTVQPMRLLHGGASVLLAETLGSCAALAACPPGHSVVGLDINANHVRGARSGWVTGVTRPVHVGRTTQVWAIEITGEGGELVCVSRLTVAVLPPRGEKRTT</sequence>
<feature type="domain" description="Thioesterase" evidence="3">
    <location>
        <begin position="53"/>
        <end position="128"/>
    </location>
</feature>
<dbReference type="GO" id="GO:0005829">
    <property type="term" value="C:cytosol"/>
    <property type="evidence" value="ECO:0007669"/>
    <property type="project" value="TreeGrafter"/>
</dbReference>
<dbReference type="InterPro" id="IPR003736">
    <property type="entry name" value="PAAI_dom"/>
</dbReference>
<evidence type="ECO:0000259" key="3">
    <source>
        <dbReference type="Pfam" id="PF03061"/>
    </source>
</evidence>